<proteinExistence type="predicted"/>
<dbReference type="RefSeq" id="WP_115518208.1">
    <property type="nucleotide sequence ID" value="NZ_QRGO01000002.1"/>
</dbReference>
<evidence type="ECO:0008006" key="3">
    <source>
        <dbReference type="Google" id="ProtNLM"/>
    </source>
</evidence>
<dbReference type="AlphaFoldDB" id="A0A371B3L0"/>
<reference evidence="2" key="1">
    <citation type="submission" date="2018-08" db="EMBL/GenBank/DDBJ databases">
        <authorList>
            <person name="Kim S.-J."/>
            <person name="Jung G.-Y."/>
        </authorList>
    </citation>
    <scope>NUCLEOTIDE SEQUENCE [LARGE SCALE GENOMIC DNA]</scope>
    <source>
        <strain evidence="2">GY_H</strain>
    </source>
</reference>
<accession>A0A371B3L0</accession>
<name>A0A371B3L0_9BRAD</name>
<dbReference type="InterPro" id="IPR038078">
    <property type="entry name" value="PhoU-like_sf"/>
</dbReference>
<gene>
    <name evidence="1" type="ORF">DXH78_15925</name>
</gene>
<dbReference type="EMBL" id="QRGO01000002">
    <property type="protein sequence ID" value="RDV02087.1"/>
    <property type="molecule type" value="Genomic_DNA"/>
</dbReference>
<organism evidence="1 2">
    <name type="scientific">Undibacter mobilis</name>
    <dbReference type="NCBI Taxonomy" id="2292256"/>
    <lineage>
        <taxon>Bacteria</taxon>
        <taxon>Pseudomonadati</taxon>
        <taxon>Pseudomonadota</taxon>
        <taxon>Alphaproteobacteria</taxon>
        <taxon>Hyphomicrobiales</taxon>
        <taxon>Nitrobacteraceae</taxon>
        <taxon>Undibacter</taxon>
    </lineage>
</organism>
<dbReference type="OrthoDB" id="7244081at2"/>
<protein>
    <recommendedName>
        <fullName evidence="3">Phosphate transport regulator</fullName>
    </recommendedName>
</protein>
<evidence type="ECO:0000313" key="1">
    <source>
        <dbReference type="EMBL" id="RDV02087.1"/>
    </source>
</evidence>
<dbReference type="Gene3D" id="1.20.58.220">
    <property type="entry name" value="Phosphate transport system protein phou homolog 2, domain 2"/>
    <property type="match status" value="1"/>
</dbReference>
<dbReference type="Proteomes" id="UP000263993">
    <property type="component" value="Unassembled WGS sequence"/>
</dbReference>
<keyword evidence="2" id="KW-1185">Reference proteome</keyword>
<comment type="caution">
    <text evidence="1">The sequence shown here is derived from an EMBL/GenBank/DDBJ whole genome shotgun (WGS) entry which is preliminary data.</text>
</comment>
<sequence>MKSQIVEHLGQGEILLPSRIAEGLAANDRVKVRLSVLQAAVRHACDPQSAAFNLGEECRCVNLDVLPLEALVNGATLTARDILVAPGLSVLRDAIWGDVDAMIDAVAAGDPDEAARARERATALRADGTAQAADTIELGEVTRLASVSSGNGGSLHRLVMELHKALNRLAAAHAEEDFAGAHVHGLHADDRTAVAAFMRGLDATRKLKFDHPGLSTTAARTGNRLVIQNDIGETDAHVVVIAVEDRAVTVTYTDVHLPRAKFFTALLRDFPVEWSGLDRKSAEGLGDDGVFYLVSGRLAADGAGLRDSFLEALGASLVFLIDWNKARKVLRNWVSKSDAIGILDWGARNRFGHRGFLALGGDELVASAVHHAAPNRIGFGERLDRALGREAAVEFLRGVLRVSAEALLEGGSVRLARDRIEAELVRHLQRADRILLSIVVRQLGLAHDIAAGIALFIAERQAGRPFDSAAFAARARHIEEKADRIAHEARQEIDRFEAEGTIKRLVDIAEQTIDDLEQAAFIASLAPETIDRDLLSPLADLADAAIAGAEAATRGAVAASDVPDGRRIDSEDAFAAVARLIEAEHDGDRAERALTTGVLRGETDLKTALSVLELARAIERATDGLAAFGHVLRERVLAELAT</sequence>
<evidence type="ECO:0000313" key="2">
    <source>
        <dbReference type="Proteomes" id="UP000263993"/>
    </source>
</evidence>